<dbReference type="Proteomes" id="UP000244792">
    <property type="component" value="Chromosome"/>
</dbReference>
<keyword evidence="1" id="KW-0004">4Fe-4S</keyword>
<sequence>MRIEIKDPDRCVGCEICMLACVRRQGFAGLAKSKIAVHSSGGMEKGFTVLVCRACFEPPCAAVCPTDALEVRKDGGVNLISEKCIGCKNCVEACTVNSIFWDNETNKPNICIYCGFCAMNCPHHVLYFNKEWGKKNV</sequence>
<dbReference type="PROSITE" id="PS51379">
    <property type="entry name" value="4FE4S_FER_2"/>
    <property type="match status" value="3"/>
</dbReference>
<proteinExistence type="predicted"/>
<dbReference type="RefSeq" id="WP_108308981.1">
    <property type="nucleotide sequence ID" value="NZ_CP020921.1"/>
</dbReference>
<evidence type="ECO:0000256" key="4">
    <source>
        <dbReference type="ARBA" id="ARBA00023014"/>
    </source>
</evidence>
<dbReference type="Gene3D" id="3.30.70.20">
    <property type="match status" value="2"/>
</dbReference>
<dbReference type="PANTHER" id="PTHR43177:SF3">
    <property type="entry name" value="PROTEIN NRFC HOMOLOG"/>
    <property type="match status" value="1"/>
</dbReference>
<name>A0A2R4W0F0_THEAF</name>
<dbReference type="PROSITE" id="PS00198">
    <property type="entry name" value="4FE4S_FER_1"/>
    <property type="match status" value="1"/>
</dbReference>
<dbReference type="PANTHER" id="PTHR43177">
    <property type="entry name" value="PROTEIN NRFC"/>
    <property type="match status" value="1"/>
</dbReference>
<dbReference type="InterPro" id="IPR050954">
    <property type="entry name" value="ET_IronSulfur_Cluster-Binding"/>
</dbReference>
<dbReference type="EMBL" id="CP020921">
    <property type="protein sequence ID" value="AWB10160.1"/>
    <property type="molecule type" value="Genomic_DNA"/>
</dbReference>
<keyword evidence="3" id="KW-0408">Iron</keyword>
<evidence type="ECO:0000256" key="1">
    <source>
        <dbReference type="ARBA" id="ARBA00022485"/>
    </source>
</evidence>
<dbReference type="Pfam" id="PF12800">
    <property type="entry name" value="Fer4_4"/>
    <property type="match status" value="1"/>
</dbReference>
<evidence type="ECO:0000313" key="6">
    <source>
        <dbReference type="EMBL" id="AWB10160.1"/>
    </source>
</evidence>
<dbReference type="Pfam" id="PF13247">
    <property type="entry name" value="Fer4_11"/>
    <property type="match status" value="1"/>
</dbReference>
<dbReference type="GO" id="GO:0051539">
    <property type="term" value="F:4 iron, 4 sulfur cluster binding"/>
    <property type="evidence" value="ECO:0007669"/>
    <property type="project" value="UniProtKB-KW"/>
</dbReference>
<dbReference type="OrthoDB" id="9810688at2"/>
<feature type="domain" description="4Fe-4S ferredoxin-type" evidence="5">
    <location>
        <begin position="1"/>
        <end position="21"/>
    </location>
</feature>
<dbReference type="GO" id="GO:0046872">
    <property type="term" value="F:metal ion binding"/>
    <property type="evidence" value="ECO:0007669"/>
    <property type="project" value="UniProtKB-KW"/>
</dbReference>
<dbReference type="InterPro" id="IPR017896">
    <property type="entry name" value="4Fe4S_Fe-S-bd"/>
</dbReference>
<evidence type="ECO:0000256" key="3">
    <source>
        <dbReference type="ARBA" id="ARBA00023004"/>
    </source>
</evidence>
<evidence type="ECO:0000259" key="5">
    <source>
        <dbReference type="PROSITE" id="PS51379"/>
    </source>
</evidence>
<feature type="domain" description="4Fe-4S ferredoxin-type" evidence="5">
    <location>
        <begin position="108"/>
        <end position="131"/>
    </location>
</feature>
<dbReference type="KEGG" id="taci:TDSAC_0802"/>
<evidence type="ECO:0000256" key="2">
    <source>
        <dbReference type="ARBA" id="ARBA00022723"/>
    </source>
</evidence>
<keyword evidence="7" id="KW-1185">Reference proteome</keyword>
<evidence type="ECO:0000313" key="7">
    <source>
        <dbReference type="Proteomes" id="UP000244792"/>
    </source>
</evidence>
<keyword evidence="4" id="KW-0411">Iron-sulfur</keyword>
<dbReference type="InterPro" id="IPR017900">
    <property type="entry name" value="4Fe4S_Fe_S_CS"/>
</dbReference>
<accession>A0A2R4W0F0</accession>
<dbReference type="SUPFAM" id="SSF54862">
    <property type="entry name" value="4Fe-4S ferredoxins"/>
    <property type="match status" value="1"/>
</dbReference>
<reference evidence="6 7" key="1">
    <citation type="submission" date="2017-04" db="EMBL/GenBank/DDBJ databases">
        <title>Genomic insights into metabolism of Thermodesulfobium acidiphilum.</title>
        <authorList>
            <person name="Toshchakov S.V."/>
            <person name="Frolov E.N."/>
            <person name="Kublanov I.V."/>
            <person name="Samarov N.I."/>
            <person name="Novikov A."/>
            <person name="Lebedinsky A.V."/>
            <person name="Bonch-Osmolovskaya E.A."/>
            <person name="Chernyh N.A."/>
        </authorList>
    </citation>
    <scope>NUCLEOTIDE SEQUENCE [LARGE SCALE GENOMIC DNA]</scope>
    <source>
        <strain evidence="6 7">3127-1</strain>
    </source>
</reference>
<gene>
    <name evidence="6" type="ORF">TDSAC_0802</name>
</gene>
<dbReference type="CDD" id="cd16370">
    <property type="entry name" value="DMSOR_beta_like"/>
    <property type="match status" value="1"/>
</dbReference>
<organism evidence="6 7">
    <name type="scientific">Thermodesulfobium acidiphilum</name>
    <dbReference type="NCBI Taxonomy" id="1794699"/>
    <lineage>
        <taxon>Bacteria</taxon>
        <taxon>Pseudomonadati</taxon>
        <taxon>Thermodesulfobiota</taxon>
        <taxon>Thermodesulfobiia</taxon>
        <taxon>Thermodesulfobiales</taxon>
        <taxon>Thermodesulfobiaceae</taxon>
        <taxon>Thermodesulfobium</taxon>
    </lineage>
</organism>
<feature type="domain" description="4Fe-4S ferredoxin-type" evidence="5">
    <location>
        <begin position="75"/>
        <end position="104"/>
    </location>
</feature>
<protein>
    <submittedName>
        <fullName evidence="6">4Fe-4S dicluster domain-containing protein</fullName>
    </submittedName>
</protein>
<keyword evidence="2" id="KW-0479">Metal-binding</keyword>
<dbReference type="AlphaFoldDB" id="A0A2R4W0F0"/>